<dbReference type="Proteomes" id="UP000192722">
    <property type="component" value="Unassembled WGS sequence"/>
</dbReference>
<gene>
    <name evidence="1" type="ORF">BS639_08880</name>
</gene>
<dbReference type="EMBL" id="MRWD01000017">
    <property type="protein sequence ID" value="ORJ21570.1"/>
    <property type="molecule type" value="Genomic_DNA"/>
</dbReference>
<dbReference type="RefSeq" id="WP_084982878.1">
    <property type="nucleotide sequence ID" value="NZ_CBCSCF010000002.1"/>
</dbReference>
<keyword evidence="2" id="KW-1185">Reference proteome</keyword>
<proteinExistence type="predicted"/>
<evidence type="ECO:0000313" key="2">
    <source>
        <dbReference type="Proteomes" id="UP000192722"/>
    </source>
</evidence>
<comment type="caution">
    <text evidence="1">The sequence shown here is derived from an EMBL/GenBank/DDBJ whole genome shotgun (WGS) entry which is preliminary data.</text>
</comment>
<accession>A0ABX3U280</accession>
<evidence type="ECO:0000313" key="1">
    <source>
        <dbReference type="EMBL" id="ORJ21570.1"/>
    </source>
</evidence>
<name>A0ABX3U280_9GAMM</name>
<protein>
    <submittedName>
        <fullName evidence="1">Uncharacterized protein</fullName>
    </submittedName>
</protein>
<reference evidence="1 2" key="1">
    <citation type="journal article" date="2017" name="Int. J. Syst. Evol. Microbiol.">
        <title>Rouxiella badensis sp. nov. and Rouxiella silvae sp. nov. isolated from peat bog soil in Germany and emendation of the genus description.</title>
        <authorList>
            <person name="Le Fleche-Mateos A."/>
            <person name="Kugler J.H."/>
            <person name="Hansen S.H."/>
            <person name="Syldatk C."/>
            <person name="Hausmann R."/>
            <person name="Lomprez F."/>
            <person name="Vandenbogaert M."/>
            <person name="Manuguerra J.C."/>
            <person name="Grimont P.A."/>
        </authorList>
    </citation>
    <scope>NUCLEOTIDE SEQUENCE [LARGE SCALE GENOMIC DNA]</scope>
    <source>
        <strain evidence="1 2">213</strain>
    </source>
</reference>
<sequence length="68" mass="7911">MAISTQLPSLSSLLVNHQRQEKWAQCGFWMEMPNGRKFVADPNAPYTRAPGQQNQRPRWFAKLMGIFF</sequence>
<organism evidence="1 2">
    <name type="scientific">Rouxiella silvae</name>
    <dbReference type="NCBI Taxonomy" id="1646373"/>
    <lineage>
        <taxon>Bacteria</taxon>
        <taxon>Pseudomonadati</taxon>
        <taxon>Pseudomonadota</taxon>
        <taxon>Gammaproteobacteria</taxon>
        <taxon>Enterobacterales</taxon>
        <taxon>Yersiniaceae</taxon>
        <taxon>Rouxiella</taxon>
    </lineage>
</organism>